<sequence length="102" mass="11849">MDTKQALRFAENLSLPKVQVIVMRANMSCSHCRKRVSQVISKMNGLVDYMVDMNKKEVVVRGLVASKSKKQRHYHDQEEKMKKKKKLPHSFGLHRLMCFSAT</sequence>
<dbReference type="EMBL" id="CM037024">
    <property type="protein sequence ID" value="KAH7664015.1"/>
    <property type="molecule type" value="Genomic_DNA"/>
</dbReference>
<protein>
    <submittedName>
        <fullName evidence="1">P-loop containing nucleoside triphosphate hydrolase protein</fullName>
    </submittedName>
</protein>
<name>A0ACB7UTK8_DIOAL</name>
<dbReference type="Proteomes" id="UP000827976">
    <property type="component" value="Chromosome 14"/>
</dbReference>
<organism evidence="1 2">
    <name type="scientific">Dioscorea alata</name>
    <name type="common">Purple yam</name>
    <dbReference type="NCBI Taxonomy" id="55571"/>
    <lineage>
        <taxon>Eukaryota</taxon>
        <taxon>Viridiplantae</taxon>
        <taxon>Streptophyta</taxon>
        <taxon>Embryophyta</taxon>
        <taxon>Tracheophyta</taxon>
        <taxon>Spermatophyta</taxon>
        <taxon>Magnoliopsida</taxon>
        <taxon>Liliopsida</taxon>
        <taxon>Dioscoreales</taxon>
        <taxon>Dioscoreaceae</taxon>
        <taxon>Dioscorea</taxon>
    </lineage>
</organism>
<evidence type="ECO:0000313" key="1">
    <source>
        <dbReference type="EMBL" id="KAH7664015.1"/>
    </source>
</evidence>
<accession>A0ACB7UTK8</accession>
<evidence type="ECO:0000313" key="2">
    <source>
        <dbReference type="Proteomes" id="UP000827976"/>
    </source>
</evidence>
<reference evidence="2" key="1">
    <citation type="journal article" date="2022" name="Nat. Commun.">
        <title>Chromosome evolution and the genetic basis of agronomically important traits in greater yam.</title>
        <authorList>
            <person name="Bredeson J.V."/>
            <person name="Lyons J.B."/>
            <person name="Oniyinde I.O."/>
            <person name="Okereke N.R."/>
            <person name="Kolade O."/>
            <person name="Nnabue I."/>
            <person name="Nwadili C.O."/>
            <person name="Hribova E."/>
            <person name="Parker M."/>
            <person name="Nwogha J."/>
            <person name="Shu S."/>
            <person name="Carlson J."/>
            <person name="Kariba R."/>
            <person name="Muthemba S."/>
            <person name="Knop K."/>
            <person name="Barton G.J."/>
            <person name="Sherwood A.V."/>
            <person name="Lopez-Montes A."/>
            <person name="Asiedu R."/>
            <person name="Jamnadass R."/>
            <person name="Muchugi A."/>
            <person name="Goodstein D."/>
            <person name="Egesi C.N."/>
            <person name="Featherston J."/>
            <person name="Asfaw A."/>
            <person name="Simpson G.G."/>
            <person name="Dolezel J."/>
            <person name="Hendre P.S."/>
            <person name="Van Deynze A."/>
            <person name="Kumar P.L."/>
            <person name="Obidiegwu J.E."/>
            <person name="Bhattacharjee R."/>
            <person name="Rokhsar D.S."/>
        </authorList>
    </citation>
    <scope>NUCLEOTIDE SEQUENCE [LARGE SCALE GENOMIC DNA]</scope>
    <source>
        <strain evidence="2">cv. TDa95/00328</strain>
    </source>
</reference>
<gene>
    <name evidence="1" type="ORF">IHE45_14G093100</name>
</gene>
<keyword evidence="2" id="KW-1185">Reference proteome</keyword>
<proteinExistence type="predicted"/>
<keyword evidence="1" id="KW-0378">Hydrolase</keyword>
<comment type="caution">
    <text evidence="1">The sequence shown here is derived from an EMBL/GenBank/DDBJ whole genome shotgun (WGS) entry which is preliminary data.</text>
</comment>